<dbReference type="EMBL" id="QGDH01000008">
    <property type="protein sequence ID" value="RAR15754.1"/>
    <property type="molecule type" value="Genomic_DNA"/>
</dbReference>
<sequence length="81" mass="8818">MKFVASILLAVAVSAVQASSCNNGWGLPPNTNCPSSYPNSFCCTDRQTTEEFPHVRTCANVYKDNLIARYDCGSNGYIKCC</sequence>
<evidence type="ECO:0000313" key="3">
    <source>
        <dbReference type="Proteomes" id="UP000249619"/>
    </source>
</evidence>
<feature type="chain" id="PRO_5016586054" evidence="1">
    <location>
        <begin position="19"/>
        <end position="81"/>
    </location>
</feature>
<gene>
    <name evidence="2" type="ORF">DDE83_000769</name>
</gene>
<proteinExistence type="predicted"/>
<protein>
    <submittedName>
        <fullName evidence="2">Uncharacterized protein</fullName>
    </submittedName>
</protein>
<keyword evidence="3" id="KW-1185">Reference proteome</keyword>
<name>A0A364NEK4_STELY</name>
<evidence type="ECO:0000256" key="1">
    <source>
        <dbReference type="SAM" id="SignalP"/>
    </source>
</evidence>
<dbReference type="AlphaFoldDB" id="A0A364NEK4"/>
<accession>A0A364NEK4</accession>
<dbReference type="Proteomes" id="UP000249619">
    <property type="component" value="Unassembled WGS sequence"/>
</dbReference>
<evidence type="ECO:0000313" key="2">
    <source>
        <dbReference type="EMBL" id="RAR15754.1"/>
    </source>
</evidence>
<reference evidence="3" key="1">
    <citation type="submission" date="2018-05" db="EMBL/GenBank/DDBJ databases">
        <title>Draft genome sequence of Stemphylium lycopersici strain CIDEFI 213.</title>
        <authorList>
            <person name="Medina R."/>
            <person name="Franco M.E.E."/>
            <person name="Lucentini C.G."/>
            <person name="Saparrat M.C.N."/>
            <person name="Balatti P.A."/>
        </authorList>
    </citation>
    <scope>NUCLEOTIDE SEQUENCE [LARGE SCALE GENOMIC DNA]</scope>
    <source>
        <strain evidence="3">CIDEFI 213</strain>
    </source>
</reference>
<feature type="signal peptide" evidence="1">
    <location>
        <begin position="1"/>
        <end position="18"/>
    </location>
</feature>
<organism evidence="2 3">
    <name type="scientific">Stemphylium lycopersici</name>
    <name type="common">Tomato gray leaf spot disease fungus</name>
    <name type="synonym">Thyrospora lycopersici</name>
    <dbReference type="NCBI Taxonomy" id="183478"/>
    <lineage>
        <taxon>Eukaryota</taxon>
        <taxon>Fungi</taxon>
        <taxon>Dikarya</taxon>
        <taxon>Ascomycota</taxon>
        <taxon>Pezizomycotina</taxon>
        <taxon>Dothideomycetes</taxon>
        <taxon>Pleosporomycetidae</taxon>
        <taxon>Pleosporales</taxon>
        <taxon>Pleosporineae</taxon>
        <taxon>Pleosporaceae</taxon>
        <taxon>Stemphylium</taxon>
    </lineage>
</organism>
<comment type="caution">
    <text evidence="2">The sequence shown here is derived from an EMBL/GenBank/DDBJ whole genome shotgun (WGS) entry which is preliminary data.</text>
</comment>
<keyword evidence="1" id="KW-0732">Signal</keyword>